<dbReference type="Proteomes" id="UP000320496">
    <property type="component" value="Chromosome"/>
</dbReference>
<name>A0A517ZA86_9PLAN</name>
<evidence type="ECO:0008006" key="3">
    <source>
        <dbReference type="Google" id="ProtNLM"/>
    </source>
</evidence>
<dbReference type="OrthoDB" id="9800461at2"/>
<accession>A0A517ZA86</accession>
<dbReference type="EMBL" id="CP036275">
    <property type="protein sequence ID" value="QDU39393.1"/>
    <property type="molecule type" value="Genomic_DNA"/>
</dbReference>
<dbReference type="AlphaFoldDB" id="A0A517ZA86"/>
<keyword evidence="2" id="KW-1185">Reference proteome</keyword>
<evidence type="ECO:0000313" key="1">
    <source>
        <dbReference type="EMBL" id="QDU39393.1"/>
    </source>
</evidence>
<protein>
    <recommendedName>
        <fullName evidence="3">DUF3052 domain-containing protein</fullName>
    </recommendedName>
</protein>
<evidence type="ECO:0000313" key="2">
    <source>
        <dbReference type="Proteomes" id="UP000320496"/>
    </source>
</evidence>
<dbReference type="KEGG" id="mri:Mal4_37370"/>
<organism evidence="1 2">
    <name type="scientific">Maioricimonas rarisocia</name>
    <dbReference type="NCBI Taxonomy" id="2528026"/>
    <lineage>
        <taxon>Bacteria</taxon>
        <taxon>Pseudomonadati</taxon>
        <taxon>Planctomycetota</taxon>
        <taxon>Planctomycetia</taxon>
        <taxon>Planctomycetales</taxon>
        <taxon>Planctomycetaceae</taxon>
        <taxon>Maioricimonas</taxon>
    </lineage>
</organism>
<reference evidence="1 2" key="1">
    <citation type="submission" date="2019-02" db="EMBL/GenBank/DDBJ databases">
        <title>Deep-cultivation of Planctomycetes and their phenomic and genomic characterization uncovers novel biology.</title>
        <authorList>
            <person name="Wiegand S."/>
            <person name="Jogler M."/>
            <person name="Boedeker C."/>
            <person name="Pinto D."/>
            <person name="Vollmers J."/>
            <person name="Rivas-Marin E."/>
            <person name="Kohn T."/>
            <person name="Peeters S.H."/>
            <person name="Heuer A."/>
            <person name="Rast P."/>
            <person name="Oberbeckmann S."/>
            <person name="Bunk B."/>
            <person name="Jeske O."/>
            <person name="Meyerdierks A."/>
            <person name="Storesund J.E."/>
            <person name="Kallscheuer N."/>
            <person name="Luecker S."/>
            <person name="Lage O.M."/>
            <person name="Pohl T."/>
            <person name="Merkel B.J."/>
            <person name="Hornburger P."/>
            <person name="Mueller R.-W."/>
            <person name="Bruemmer F."/>
            <person name="Labrenz M."/>
            <person name="Spormann A.M."/>
            <person name="Op den Camp H."/>
            <person name="Overmann J."/>
            <person name="Amann R."/>
            <person name="Jetten M.S.M."/>
            <person name="Mascher T."/>
            <person name="Medema M.H."/>
            <person name="Devos D.P."/>
            <person name="Kaster A.-K."/>
            <person name="Ovreas L."/>
            <person name="Rohde M."/>
            <person name="Galperin M.Y."/>
            <person name="Jogler C."/>
        </authorList>
    </citation>
    <scope>NUCLEOTIDE SEQUENCE [LARGE SCALE GENOMIC DNA]</scope>
    <source>
        <strain evidence="1 2">Mal4</strain>
    </source>
</reference>
<dbReference type="RefSeq" id="WP_145370578.1">
    <property type="nucleotide sequence ID" value="NZ_CP036275.1"/>
</dbReference>
<gene>
    <name evidence="1" type="ORF">Mal4_37370</name>
</gene>
<proteinExistence type="predicted"/>
<sequence>MPGKTPLVKKLVIRPGNRVLVKNPPVGFVESLTPLPEGAEVAIAARGKFDHAVFFARNSTELRKTSAAAVRSLRPDGVLWICYPKLTSGVESDLSRDRFCDLVAEVGLRGVTQIAIDDVWSAVRLKPQND</sequence>